<accession>B1X2P5</accession>
<name>B1X2P5_CROS5</name>
<keyword evidence="1" id="KW-1133">Transmembrane helix</keyword>
<keyword evidence="3" id="KW-1185">Reference proteome</keyword>
<feature type="transmembrane region" description="Helical" evidence="1">
    <location>
        <begin position="122"/>
        <end position="152"/>
    </location>
</feature>
<dbReference type="AlphaFoldDB" id="B1X2P5"/>
<dbReference type="EMBL" id="CP000807">
    <property type="protein sequence ID" value="ACB54406.1"/>
    <property type="molecule type" value="Genomic_DNA"/>
</dbReference>
<dbReference type="STRING" id="43989.cce_5060"/>
<reference evidence="2 3" key="1">
    <citation type="journal article" date="2008" name="Proc. Natl. Acad. Sci. U.S.A.">
        <title>The genome of Cyanothece 51142, a unicellular diazotrophic cyanobacterium important in the marine nitrogen cycle.</title>
        <authorList>
            <person name="Welsh E.A."/>
            <person name="Liberton M."/>
            <person name="Stoeckel J."/>
            <person name="Loh T."/>
            <person name="Elvitigala T."/>
            <person name="Wang C."/>
            <person name="Wollam A."/>
            <person name="Fulton R.S."/>
            <person name="Clifton S.W."/>
            <person name="Jacobs J.M."/>
            <person name="Aurora R."/>
            <person name="Ghosh B.K."/>
            <person name="Sherman L.A."/>
            <person name="Smith R.D."/>
            <person name="Wilson R.K."/>
            <person name="Pakrasi H.B."/>
        </authorList>
    </citation>
    <scope>NUCLEOTIDE SEQUENCE [LARGE SCALE GENOMIC DNA]</scope>
    <source>
        <strain evidence="3">ATCC 51142 / BH68</strain>
    </source>
</reference>
<proteinExistence type="predicted"/>
<evidence type="ECO:0000313" key="2">
    <source>
        <dbReference type="EMBL" id="ACB54406.1"/>
    </source>
</evidence>
<evidence type="ECO:0000256" key="1">
    <source>
        <dbReference type="SAM" id="Phobius"/>
    </source>
</evidence>
<protein>
    <submittedName>
        <fullName evidence="2">Uncharacterized protein</fullName>
    </submittedName>
</protein>
<feature type="transmembrane region" description="Helical" evidence="1">
    <location>
        <begin position="17"/>
        <end position="34"/>
    </location>
</feature>
<dbReference type="HOGENOM" id="CLU_1701338_0_0_3"/>
<keyword evidence="1" id="KW-0812">Transmembrane</keyword>
<keyword evidence="1" id="KW-0472">Membrane</keyword>
<gene>
    <name evidence="2" type="ordered locus">cce_5060</name>
</gene>
<dbReference type="Proteomes" id="UP000001203">
    <property type="component" value="Chromosome linear"/>
</dbReference>
<sequence length="154" mass="17975">MNILKIVFINKNNLRNVLFLFIFFAVGGGLFWVLKTSETQKIPDSCYLSPLAITIEVVRQNYSDCKTDIQSLEADINFEKTDQKISKLTTQLKPKEQLTLRTEKVVESIFQEIRDDISSEPILNIIIFSICLILFFLWCLCFMFLLIFFIFVDI</sequence>
<dbReference type="RefSeq" id="WP_009546180.1">
    <property type="nucleotide sequence ID" value="NC_010547.1"/>
</dbReference>
<dbReference type="KEGG" id="cyt:cce_5060"/>
<evidence type="ECO:0000313" key="3">
    <source>
        <dbReference type="Proteomes" id="UP000001203"/>
    </source>
</evidence>
<organism evidence="2 3">
    <name type="scientific">Crocosphaera subtropica (strain ATCC 51142 / BH68)</name>
    <name type="common">Cyanothece sp. (strain ATCC 51142)</name>
    <dbReference type="NCBI Taxonomy" id="43989"/>
    <lineage>
        <taxon>Bacteria</taxon>
        <taxon>Bacillati</taxon>
        <taxon>Cyanobacteriota</taxon>
        <taxon>Cyanophyceae</taxon>
        <taxon>Oscillatoriophycideae</taxon>
        <taxon>Chroococcales</taxon>
        <taxon>Aphanothecaceae</taxon>
        <taxon>Crocosphaera</taxon>
        <taxon>Crocosphaera subtropica</taxon>
    </lineage>
</organism>